<dbReference type="CDD" id="cd18186">
    <property type="entry name" value="BTB_POZ_ZBTB_KLHL-like"/>
    <property type="match status" value="1"/>
</dbReference>
<dbReference type="InterPro" id="IPR000210">
    <property type="entry name" value="BTB/POZ_dom"/>
</dbReference>
<dbReference type="SMART" id="SM00225">
    <property type="entry name" value="BTB"/>
    <property type="match status" value="1"/>
</dbReference>
<organism evidence="2 3">
    <name type="scientific">Hohenbuehelia grisea</name>
    <dbReference type="NCBI Taxonomy" id="104357"/>
    <lineage>
        <taxon>Eukaryota</taxon>
        <taxon>Fungi</taxon>
        <taxon>Dikarya</taxon>
        <taxon>Basidiomycota</taxon>
        <taxon>Agaricomycotina</taxon>
        <taxon>Agaricomycetes</taxon>
        <taxon>Agaricomycetidae</taxon>
        <taxon>Agaricales</taxon>
        <taxon>Pleurotineae</taxon>
        <taxon>Pleurotaceae</taxon>
        <taxon>Hohenbuehelia</taxon>
    </lineage>
</organism>
<evidence type="ECO:0000313" key="3">
    <source>
        <dbReference type="Proteomes" id="UP001556367"/>
    </source>
</evidence>
<proteinExistence type="predicted"/>
<gene>
    <name evidence="2" type="ORF">HGRIS_007075</name>
</gene>
<dbReference type="PROSITE" id="PS50097">
    <property type="entry name" value="BTB"/>
    <property type="match status" value="1"/>
</dbReference>
<dbReference type="Pfam" id="PF00651">
    <property type="entry name" value="BTB"/>
    <property type="match status" value="1"/>
</dbReference>
<keyword evidence="3" id="KW-1185">Reference proteome</keyword>
<dbReference type="EMBL" id="JASNQZ010000010">
    <property type="protein sequence ID" value="KAL0952851.1"/>
    <property type="molecule type" value="Genomic_DNA"/>
</dbReference>
<sequence length="172" mass="19346">MTKDLGTLHSEDGNITLQVENTLFRVHRYFLVKHSSVFKDMFEVCGTSGLNNAQIVESLEGSSDENSIALHGDKSEAFACLLGLFYKTAIVKFDDQPVETWEAILLLADKYQMDRLTRSLCSGDIRESWTTDAYIAVILRGVNSRRGRSEDWASGLAVAREGKRRIRALQLQ</sequence>
<accession>A0ABR3JBC6</accession>
<evidence type="ECO:0000313" key="2">
    <source>
        <dbReference type="EMBL" id="KAL0952851.1"/>
    </source>
</evidence>
<feature type="domain" description="BTB" evidence="1">
    <location>
        <begin position="13"/>
        <end position="86"/>
    </location>
</feature>
<protein>
    <recommendedName>
        <fullName evidence="1">BTB domain-containing protein</fullName>
    </recommendedName>
</protein>
<dbReference type="InterPro" id="IPR011333">
    <property type="entry name" value="SKP1/BTB/POZ_sf"/>
</dbReference>
<dbReference type="SUPFAM" id="SSF54695">
    <property type="entry name" value="POZ domain"/>
    <property type="match status" value="1"/>
</dbReference>
<evidence type="ECO:0000259" key="1">
    <source>
        <dbReference type="PROSITE" id="PS50097"/>
    </source>
</evidence>
<reference evidence="3" key="1">
    <citation type="submission" date="2024-06" db="EMBL/GenBank/DDBJ databases">
        <title>Multi-omics analyses provide insights into the biosynthesis of the anticancer antibiotic pleurotin in Hohenbuehelia grisea.</title>
        <authorList>
            <person name="Weaver J.A."/>
            <person name="Alberti F."/>
        </authorList>
    </citation>
    <scope>NUCLEOTIDE SEQUENCE [LARGE SCALE GENOMIC DNA]</scope>
    <source>
        <strain evidence="3">T-177</strain>
    </source>
</reference>
<comment type="caution">
    <text evidence="2">The sequence shown here is derived from an EMBL/GenBank/DDBJ whole genome shotgun (WGS) entry which is preliminary data.</text>
</comment>
<dbReference type="Gene3D" id="3.30.710.10">
    <property type="entry name" value="Potassium Channel Kv1.1, Chain A"/>
    <property type="match status" value="1"/>
</dbReference>
<name>A0ABR3JBC6_9AGAR</name>
<dbReference type="Proteomes" id="UP001556367">
    <property type="component" value="Unassembled WGS sequence"/>
</dbReference>